<evidence type="ECO:0000313" key="1">
    <source>
        <dbReference type="EMBL" id="CAL2108170.1"/>
    </source>
</evidence>
<dbReference type="CDD" id="cd22641">
    <property type="entry name" value="C24-like"/>
    <property type="match status" value="1"/>
</dbReference>
<evidence type="ECO:0000313" key="2">
    <source>
        <dbReference type="Proteomes" id="UP001497602"/>
    </source>
</evidence>
<accession>A0ABP1FG39</accession>
<sequence>MDKINFLQTGGYRLELETFDKMQSSYYLLQSFGELVGTRAIIKGCEINGTQISDGVVYIDGELFPFKGGTFQPTVIILEKSEKIEFENGEEKDTFFHRWVECGIGTEEIAFKDLKRFDPTKGIHKEIKFIGGSVSNEDLPPNWYIANGSNGTDDLRDTFIKVKQSFEVAGNTVGSHERKLSVSNIPKMDVKFTFGSSRDSQTTSAAGAWEASHRGTTWHAYTASVGTANNKAINIEPKAYLVVAIQYIKP</sequence>
<protein>
    <submittedName>
        <fullName evidence="1">Phage tail collar domain family protein</fullName>
    </submittedName>
</protein>
<name>A0ABP1FG39_9FLAO</name>
<dbReference type="Proteomes" id="UP001497602">
    <property type="component" value="Unassembled WGS sequence"/>
</dbReference>
<keyword evidence="2" id="KW-1185">Reference proteome</keyword>
<organism evidence="1 2">
    <name type="scientific">Tenacibaculum vairaonense</name>
    <dbReference type="NCBI Taxonomy" id="3137860"/>
    <lineage>
        <taxon>Bacteria</taxon>
        <taxon>Pseudomonadati</taxon>
        <taxon>Bacteroidota</taxon>
        <taxon>Flavobacteriia</taxon>
        <taxon>Flavobacteriales</taxon>
        <taxon>Flavobacteriaceae</taxon>
        <taxon>Tenacibaculum</taxon>
    </lineage>
</organism>
<comment type="caution">
    <text evidence="1">The sequence shown here is derived from an EMBL/GenBank/DDBJ whole genome shotgun (WGS) entry which is preliminary data.</text>
</comment>
<reference evidence="1 2" key="1">
    <citation type="submission" date="2024-05" db="EMBL/GenBank/DDBJ databases">
        <authorList>
            <person name="Duchaud E."/>
        </authorList>
    </citation>
    <scope>NUCLEOTIDE SEQUENCE [LARGE SCALE GENOMIC DNA]</scope>
    <source>
        <strain evidence="1">Ena-SAMPLE-TAB-13-05-2024-13:56:06:370-140305</strain>
    </source>
</reference>
<dbReference type="RefSeq" id="WP_348739719.1">
    <property type="nucleotide sequence ID" value="NZ_CAXJRC010000043.1"/>
</dbReference>
<proteinExistence type="predicted"/>
<dbReference type="EMBL" id="CAXJRC010000043">
    <property type="protein sequence ID" value="CAL2108170.1"/>
    <property type="molecule type" value="Genomic_DNA"/>
</dbReference>
<gene>
    <name evidence="1" type="ORF">T190115A13A_60165</name>
</gene>